<feature type="repeat" description="PPR" evidence="2">
    <location>
        <begin position="194"/>
        <end position="228"/>
    </location>
</feature>
<dbReference type="PANTHER" id="PTHR46669">
    <property type="entry name" value="LEUCINE-RICH PPR MOTIF-CONTAINING PROTEIN, MITOCHONDRIAL"/>
    <property type="match status" value="1"/>
</dbReference>
<evidence type="ECO:0000313" key="5">
    <source>
        <dbReference type="Proteomes" id="UP000516260"/>
    </source>
</evidence>
<dbReference type="InterPro" id="IPR033490">
    <property type="entry name" value="LRP130"/>
</dbReference>
<dbReference type="NCBIfam" id="TIGR00756">
    <property type="entry name" value="PPR"/>
    <property type="match status" value="2"/>
</dbReference>
<dbReference type="Gene3D" id="1.25.40.10">
    <property type="entry name" value="Tetratricopeptide repeat domain"/>
    <property type="match status" value="1"/>
</dbReference>
<dbReference type="PANTHER" id="PTHR46669:SF1">
    <property type="entry name" value="LEUCINE-RICH PPR MOTIF-CONTAINING PROTEIN, MITOCHONDRIAL"/>
    <property type="match status" value="1"/>
</dbReference>
<sequence length="490" mass="54711">MAALLRSARLLKFSPSGLLQIPGVKRSGPPLSRLYSGSFGGSRSVGCSRKLCPAPENTLRYVARKRTRTSVAIQSKQAQDFDWALNKLDSSVRRTGRITKTLLLRIFHDICRTGYPSGNQALLLLRSCGTLLPEVPLEERTQLAHHVWEKLRDLGAQYDVSHYNALLKVYLQNEFKFSPTDFLAKMEAANIQPNRVTYQRLIAAYCQNGDIEGASTILGFMKNKDLPITEAVFNSLVTGHARAGDIESAKNILTVMKGAGIEPGPDTYISLLTAYAEKGDMESFKKTLEVAESADFTLMDRDFMQVIFSLAKAGQQQHLPEVVERLRHERGYVPDAMNLCLSLITQGLEDSAFYILKTFPTLQSDNLNTDSSNVGNFFLRHCVNMDMPLEKLGVYCKELQEANFHSTPLIFSLSCALESKKTADENVKGARFTHKASLLLAPPHSASERQKQTCNTLKMSRYTHVGLHLGPCLWWARFQTYAKCRTASSN</sequence>
<dbReference type="EMBL" id="SWLE01000005">
    <property type="protein sequence ID" value="TNM99529.1"/>
    <property type="molecule type" value="Genomic_DNA"/>
</dbReference>
<gene>
    <name evidence="4" type="ORF">fugu_012562</name>
</gene>
<dbReference type="InterPro" id="IPR033443">
    <property type="entry name" value="PROP1-like_PPR_dom"/>
</dbReference>
<dbReference type="InterPro" id="IPR011990">
    <property type="entry name" value="TPR-like_helical_dom_sf"/>
</dbReference>
<comment type="caution">
    <text evidence="4">The sequence shown here is derived from an EMBL/GenBank/DDBJ whole genome shotgun (WGS) entry which is preliminary data.</text>
</comment>
<dbReference type="Proteomes" id="UP000516260">
    <property type="component" value="Chromosome 13"/>
</dbReference>
<keyword evidence="1" id="KW-0677">Repeat</keyword>
<accession>A0A4Z2C5Q8</accession>
<keyword evidence="5" id="KW-1185">Reference proteome</keyword>
<dbReference type="GO" id="GO:0005739">
    <property type="term" value="C:mitochondrion"/>
    <property type="evidence" value="ECO:0007669"/>
    <property type="project" value="TreeGrafter"/>
</dbReference>
<evidence type="ECO:0000256" key="2">
    <source>
        <dbReference type="PROSITE-ProRule" id="PRU00708"/>
    </source>
</evidence>
<name>A0A4Z2C5Q8_9TELE</name>
<reference evidence="4 5" key="1">
    <citation type="submission" date="2019-04" db="EMBL/GenBank/DDBJ databases">
        <title>The sequence and de novo assembly of Takifugu bimaculatus genome using PacBio and Hi-C technologies.</title>
        <authorList>
            <person name="Xu P."/>
            <person name="Liu B."/>
            <person name="Zhou Z."/>
        </authorList>
    </citation>
    <scope>NUCLEOTIDE SEQUENCE [LARGE SCALE GENOMIC DNA]</scope>
    <source>
        <strain evidence="4">TB-2018</strain>
        <tissue evidence="4">Muscle</tissue>
    </source>
</reference>
<dbReference type="InterPro" id="IPR002885">
    <property type="entry name" value="PPR_rpt"/>
</dbReference>
<protein>
    <recommendedName>
        <fullName evidence="3">PROP1-like PPR domain-containing protein</fullName>
    </recommendedName>
</protein>
<dbReference type="AlphaFoldDB" id="A0A4Z2C5Q8"/>
<dbReference type="GO" id="GO:0070129">
    <property type="term" value="P:regulation of mitochondrial translation"/>
    <property type="evidence" value="ECO:0007669"/>
    <property type="project" value="TreeGrafter"/>
</dbReference>
<evidence type="ECO:0000256" key="1">
    <source>
        <dbReference type="ARBA" id="ARBA00022737"/>
    </source>
</evidence>
<evidence type="ECO:0000313" key="4">
    <source>
        <dbReference type="EMBL" id="TNM99529.1"/>
    </source>
</evidence>
<dbReference type="Pfam" id="PF17177">
    <property type="entry name" value="PPR_long"/>
    <property type="match status" value="1"/>
</dbReference>
<dbReference type="GO" id="GO:0003730">
    <property type="term" value="F:mRNA 3'-UTR binding"/>
    <property type="evidence" value="ECO:0007669"/>
    <property type="project" value="TreeGrafter"/>
</dbReference>
<feature type="domain" description="PROP1-like PPR" evidence="3">
    <location>
        <begin position="221"/>
        <end position="329"/>
    </location>
</feature>
<proteinExistence type="predicted"/>
<dbReference type="PROSITE" id="PS51375">
    <property type="entry name" value="PPR"/>
    <property type="match status" value="2"/>
</dbReference>
<evidence type="ECO:0000259" key="3">
    <source>
        <dbReference type="Pfam" id="PF17177"/>
    </source>
</evidence>
<dbReference type="GO" id="GO:0005634">
    <property type="term" value="C:nucleus"/>
    <property type="evidence" value="ECO:0007669"/>
    <property type="project" value="TreeGrafter"/>
</dbReference>
<organism evidence="4 5">
    <name type="scientific">Takifugu bimaculatus</name>
    <dbReference type="NCBI Taxonomy" id="433685"/>
    <lineage>
        <taxon>Eukaryota</taxon>
        <taxon>Metazoa</taxon>
        <taxon>Chordata</taxon>
        <taxon>Craniata</taxon>
        <taxon>Vertebrata</taxon>
        <taxon>Euteleostomi</taxon>
        <taxon>Actinopterygii</taxon>
        <taxon>Neopterygii</taxon>
        <taxon>Teleostei</taxon>
        <taxon>Neoteleostei</taxon>
        <taxon>Acanthomorphata</taxon>
        <taxon>Eupercaria</taxon>
        <taxon>Tetraodontiformes</taxon>
        <taxon>Tetradontoidea</taxon>
        <taxon>Tetraodontidae</taxon>
        <taxon>Takifugu</taxon>
    </lineage>
</organism>
<feature type="repeat" description="PPR" evidence="2">
    <location>
        <begin position="229"/>
        <end position="263"/>
    </location>
</feature>